<dbReference type="EMBL" id="CP139558">
    <property type="protein sequence ID" value="WPU96460.1"/>
    <property type="molecule type" value="Genomic_DNA"/>
</dbReference>
<keyword evidence="1" id="KW-0732">Signal</keyword>
<reference evidence="2 3" key="1">
    <citation type="submission" date="2023-11" db="EMBL/GenBank/DDBJ databases">
        <title>Analysis of the Genomes of Mucilaginibacter gossypii cycad 4 and M. sabulilitoris SNA2: microbes with the potential for plant growth promotion.</title>
        <authorList>
            <person name="Hirsch A.M."/>
            <person name="Humm E."/>
            <person name="Rubbi M."/>
            <person name="Del Vecchio G."/>
            <person name="Ha S.M."/>
            <person name="Pellegrini M."/>
            <person name="Gunsalus R.P."/>
        </authorList>
    </citation>
    <scope>NUCLEOTIDE SEQUENCE [LARGE SCALE GENOMIC DNA]</scope>
    <source>
        <strain evidence="2 3">SNA2</strain>
    </source>
</reference>
<evidence type="ECO:0000313" key="2">
    <source>
        <dbReference type="EMBL" id="WPU96460.1"/>
    </source>
</evidence>
<dbReference type="Proteomes" id="UP001324380">
    <property type="component" value="Chromosome"/>
</dbReference>
<name>A0ABZ0TZD5_9SPHI</name>
<dbReference type="InterPro" id="IPR022298">
    <property type="entry name" value="Conjug_transposon_TraN"/>
</dbReference>
<gene>
    <name evidence="2" type="primary">traN</name>
    <name evidence="2" type="ORF">SNE25_13110</name>
</gene>
<organism evidence="2 3">
    <name type="scientific">Mucilaginibacter sabulilitoris</name>
    <dbReference type="NCBI Taxonomy" id="1173583"/>
    <lineage>
        <taxon>Bacteria</taxon>
        <taxon>Pseudomonadati</taxon>
        <taxon>Bacteroidota</taxon>
        <taxon>Sphingobacteriia</taxon>
        <taxon>Sphingobacteriales</taxon>
        <taxon>Sphingobacteriaceae</taxon>
        <taxon>Mucilaginibacter</taxon>
    </lineage>
</organism>
<protein>
    <submittedName>
        <fullName evidence="2">Conjugative transposon protein TraN</fullName>
    </submittedName>
</protein>
<keyword evidence="3" id="KW-1185">Reference proteome</keyword>
<dbReference type="RefSeq" id="WP_321565554.1">
    <property type="nucleotide sequence ID" value="NZ_CP139558.1"/>
</dbReference>
<dbReference type="NCBIfam" id="TIGR03780">
    <property type="entry name" value="Bac_Flav_CT_N"/>
    <property type="match status" value="1"/>
</dbReference>
<dbReference type="Pfam" id="PF13595">
    <property type="entry name" value="DUF4138"/>
    <property type="match status" value="1"/>
</dbReference>
<sequence length="278" mass="31348">MKKLLFFLAVITASLRSYAQLTPFAEGIKKNALPIVYLPENVSVQFISPEPIQYVDISAKSVIGDLPLKNVLRIRLKDSVNLADAVITIAGEKFITQYHVIRADSITARDSRTEITIDPADTRPLDISGIGLSQNQLRQLSLNLFCKRPGKAIEKTKAFGLKAELHHIYTAGDYVFIDIGYRNSTNLTYDIADLRFHIDDKKITKATNIQSVELKPEFILFTNPLFQKTYRNIIILKKMTFPGNKVLHIELSEKQLSGRVITLNITYQDVLDADTIPI</sequence>
<accession>A0ABZ0TZD5</accession>
<evidence type="ECO:0000313" key="3">
    <source>
        <dbReference type="Proteomes" id="UP001324380"/>
    </source>
</evidence>
<proteinExistence type="predicted"/>
<evidence type="ECO:0000256" key="1">
    <source>
        <dbReference type="SAM" id="SignalP"/>
    </source>
</evidence>
<feature type="signal peptide" evidence="1">
    <location>
        <begin position="1"/>
        <end position="19"/>
    </location>
</feature>
<feature type="chain" id="PRO_5046606066" evidence="1">
    <location>
        <begin position="20"/>
        <end position="278"/>
    </location>
</feature>